<evidence type="ECO:0000313" key="2">
    <source>
        <dbReference type="Proteomes" id="UP001221924"/>
    </source>
</evidence>
<accession>A0AAW6MDF7</accession>
<dbReference type="EMBL" id="JARFID010000697">
    <property type="protein sequence ID" value="MDE8698089.1"/>
    <property type="molecule type" value="Genomic_DNA"/>
</dbReference>
<evidence type="ECO:0000313" key="1">
    <source>
        <dbReference type="EMBL" id="MDE8698089.1"/>
    </source>
</evidence>
<comment type="caution">
    <text evidence="1">The sequence shown here is derived from an EMBL/GenBank/DDBJ whole genome shotgun (WGS) entry which is preliminary data.</text>
</comment>
<organism evidence="1 2">
    <name type="scientific">Bacteroides cellulosilyticus</name>
    <dbReference type="NCBI Taxonomy" id="246787"/>
    <lineage>
        <taxon>Bacteria</taxon>
        <taxon>Pseudomonadati</taxon>
        <taxon>Bacteroidota</taxon>
        <taxon>Bacteroidia</taxon>
        <taxon>Bacteroidales</taxon>
        <taxon>Bacteroidaceae</taxon>
        <taxon>Bacteroides</taxon>
    </lineage>
</organism>
<reference evidence="1" key="1">
    <citation type="submission" date="2023-03" db="EMBL/GenBank/DDBJ databases">
        <title>DFI Biobank Strains.</title>
        <authorList>
            <person name="Mostad J."/>
            <person name="Paddock L."/>
            <person name="Medina S."/>
            <person name="Waligurski E."/>
            <person name="Barat B."/>
            <person name="Smith R."/>
            <person name="Burgo V."/>
            <person name="Metcalfe C."/>
            <person name="Woodson C."/>
            <person name="Sundararajan A."/>
            <person name="Ramaswamy R."/>
            <person name="Lin H."/>
            <person name="Pamer E.G."/>
        </authorList>
    </citation>
    <scope>NUCLEOTIDE SEQUENCE</scope>
    <source>
        <strain evidence="1">DFI.9.5</strain>
    </source>
</reference>
<feature type="non-terminal residue" evidence="1">
    <location>
        <position position="1"/>
    </location>
</feature>
<gene>
    <name evidence="1" type="ORF">PZH42_29305</name>
</gene>
<proteinExistence type="predicted"/>
<dbReference type="AlphaFoldDB" id="A0AAW6MDF7"/>
<dbReference type="Proteomes" id="UP001221924">
    <property type="component" value="Unassembled WGS sequence"/>
</dbReference>
<protein>
    <submittedName>
        <fullName evidence="1">Uncharacterized protein</fullName>
    </submittedName>
</protein>
<sequence>LFSMRRPSFFPVLIGTGFGSGFSTLRESVTLTVSCFGSGVDGSTLLQLPRFCRKQSPYHSF</sequence>
<name>A0AAW6MDF7_9BACE</name>